<comment type="subcellular location">
    <subcellularLocation>
        <location evidence="4">Nucleus</location>
    </subcellularLocation>
</comment>
<keyword evidence="1 4" id="KW-0489">Methyltransferase</keyword>
<dbReference type="OrthoDB" id="441812at2759"/>
<gene>
    <name evidence="7" type="primary">LOC104589235</name>
</gene>
<evidence type="ECO:0000313" key="6">
    <source>
        <dbReference type="Proteomes" id="UP000189703"/>
    </source>
</evidence>
<keyword evidence="2 4" id="KW-0808">Transferase</keyword>
<dbReference type="OMA" id="EMDNPCD"/>
<dbReference type="eggNOG" id="KOG1337">
    <property type="taxonomic scope" value="Eukaryota"/>
</dbReference>
<dbReference type="InterPro" id="IPR036464">
    <property type="entry name" value="Rubisco_LSMT_subst-bd_sf"/>
</dbReference>
<organism evidence="6 7">
    <name type="scientific">Nelumbo nucifera</name>
    <name type="common">Sacred lotus</name>
    <dbReference type="NCBI Taxonomy" id="4432"/>
    <lineage>
        <taxon>Eukaryota</taxon>
        <taxon>Viridiplantae</taxon>
        <taxon>Streptophyta</taxon>
        <taxon>Embryophyta</taxon>
        <taxon>Tracheophyta</taxon>
        <taxon>Spermatophyta</taxon>
        <taxon>Magnoliopsida</taxon>
        <taxon>Proteales</taxon>
        <taxon>Nelumbonaceae</taxon>
        <taxon>Nelumbo</taxon>
    </lineage>
</organism>
<dbReference type="PROSITE" id="PS50280">
    <property type="entry name" value="SET"/>
    <property type="match status" value="1"/>
</dbReference>
<dbReference type="EC" id="2.1.1.-" evidence="4"/>
<name>A0A1U7ZEB8_NELNU</name>
<dbReference type="InParanoid" id="A0A1U7ZEB8"/>
<dbReference type="Proteomes" id="UP000189703">
    <property type="component" value="Unplaced"/>
</dbReference>
<dbReference type="KEGG" id="nnu:104589235"/>
<proteinExistence type="inferred from homology"/>
<dbReference type="InterPro" id="IPR011383">
    <property type="entry name" value="N-lys_methylase_SETD6"/>
</dbReference>
<dbReference type="GO" id="GO:0005634">
    <property type="term" value="C:nucleus"/>
    <property type="evidence" value="ECO:0000318"/>
    <property type="project" value="GO_Central"/>
</dbReference>
<evidence type="ECO:0000256" key="3">
    <source>
        <dbReference type="ARBA" id="ARBA00022691"/>
    </source>
</evidence>
<comment type="function">
    <text evidence="4">Protein-lysine N-methyltransferase.</text>
</comment>
<dbReference type="InterPro" id="IPR046341">
    <property type="entry name" value="SET_dom_sf"/>
</dbReference>
<evidence type="ECO:0000259" key="5">
    <source>
        <dbReference type="PROSITE" id="PS50280"/>
    </source>
</evidence>
<dbReference type="PANTHER" id="PTHR13271:SF34">
    <property type="entry name" value="N-LYSINE METHYLTRANSFERASE SETD6"/>
    <property type="match status" value="1"/>
</dbReference>
<comment type="similarity">
    <text evidence="4">Belongs to the class V-like SAM-binding methyltransferase superfamily. Histone-lysine methyltransferase family. SETD6 subfamily.</text>
</comment>
<protein>
    <recommendedName>
        <fullName evidence="4">N-lysine methyltransferase</fullName>
        <ecNumber evidence="4">2.1.1.-</ecNumber>
    </recommendedName>
</protein>
<dbReference type="PANTHER" id="PTHR13271">
    <property type="entry name" value="UNCHARACTERIZED PUTATIVE METHYLTRANSFERASE"/>
    <property type="match status" value="1"/>
</dbReference>
<dbReference type="FunCoup" id="A0A1U7ZEB8">
    <property type="interactions" value="935"/>
</dbReference>
<dbReference type="GO" id="GO:0016279">
    <property type="term" value="F:protein-lysine N-methyltransferase activity"/>
    <property type="evidence" value="ECO:0000318"/>
    <property type="project" value="GO_Central"/>
</dbReference>
<dbReference type="InterPro" id="IPR001214">
    <property type="entry name" value="SET_dom"/>
</dbReference>
<dbReference type="Gene3D" id="3.90.1410.10">
    <property type="entry name" value="set domain protein methyltransferase, domain 1"/>
    <property type="match status" value="1"/>
</dbReference>
<sequence>MSRRLRGFKRWMRSQGIICSDALELTDGGDEGISVRSVCDLAEGDLVATIPKNACLTIKTSAAREMIEEAGLAGSLGLSVALMYEKSLGEASPWAGYLQILPERECLPVVWTLDEVDTYLHGTELHKTVKEDKSHIYEDWKECILPLVDFGPLKLNPKSFQVEQYLAAKSLVSSRAFEIDDYHGYGMVPLADLFNHKTGAEDIHFTSVCSHPGSNDGDNIESNDEYDRNADEDLLTENFHSRDSCSLTADAGNYYLNCSDVDSSSNSGDDPMILELILVKDVKAGDEVFNTYGSMGNAALLHRYGFTEPDNPFDIVNIELNLVTKWSSSLFSARYTRARLLFWRRLGFSGCISHSCEYFEISSDGEPQLELVILLYIICLPEVVYDKLNNRVSSVENINESMNILLLHKNNAEVPLGTTEIDKDLLLTKNVCDALHSLVDIRESFYGQNSLEDDMEALRTCCMRERKLYHSLTLRVTERRILKKLRTYASSR</sequence>
<feature type="domain" description="SET" evidence="5">
    <location>
        <begin position="21"/>
        <end position="293"/>
    </location>
</feature>
<dbReference type="CDD" id="cd10527">
    <property type="entry name" value="SET_LSMT"/>
    <property type="match status" value="1"/>
</dbReference>
<dbReference type="SUPFAM" id="SSF82199">
    <property type="entry name" value="SET domain"/>
    <property type="match status" value="2"/>
</dbReference>
<evidence type="ECO:0000313" key="7">
    <source>
        <dbReference type="RefSeq" id="XP_010245787.1"/>
    </source>
</evidence>
<dbReference type="STRING" id="4432.A0A1U7ZEB8"/>
<reference evidence="7" key="1">
    <citation type="submission" date="2025-08" db="UniProtKB">
        <authorList>
            <consortium name="RefSeq"/>
        </authorList>
    </citation>
    <scope>IDENTIFICATION</scope>
</reference>
<keyword evidence="4" id="KW-0539">Nucleus</keyword>
<evidence type="ECO:0000256" key="2">
    <source>
        <dbReference type="ARBA" id="ARBA00022679"/>
    </source>
</evidence>
<dbReference type="AlphaFoldDB" id="A0A1U7ZEB8"/>
<dbReference type="RefSeq" id="XP_010245787.1">
    <property type="nucleotide sequence ID" value="XM_010247485.2"/>
</dbReference>
<dbReference type="GO" id="GO:0032259">
    <property type="term" value="P:methylation"/>
    <property type="evidence" value="ECO:0007669"/>
    <property type="project" value="UniProtKB-KW"/>
</dbReference>
<accession>A0A1U7ZEB8</accession>
<evidence type="ECO:0000256" key="4">
    <source>
        <dbReference type="PIRNR" id="PIRNR011771"/>
    </source>
</evidence>
<keyword evidence="6" id="KW-1185">Reference proteome</keyword>
<dbReference type="Gene3D" id="3.90.1420.10">
    <property type="entry name" value="Rubisco LSMT, substrate-binding domain"/>
    <property type="match status" value="1"/>
</dbReference>
<dbReference type="PIRSF" id="PIRSF011771">
    <property type="entry name" value="RMS1_SET"/>
    <property type="match status" value="1"/>
</dbReference>
<keyword evidence="3 4" id="KW-0949">S-adenosyl-L-methionine</keyword>
<dbReference type="GeneID" id="104589235"/>
<evidence type="ECO:0000256" key="1">
    <source>
        <dbReference type="ARBA" id="ARBA00022603"/>
    </source>
</evidence>
<dbReference type="InterPro" id="IPR050600">
    <property type="entry name" value="SETD3_SETD6_MTase"/>
</dbReference>